<dbReference type="AlphaFoldDB" id="A0A1W0WYU3"/>
<feature type="signal peptide" evidence="2">
    <location>
        <begin position="1"/>
        <end position="24"/>
    </location>
</feature>
<evidence type="ECO:0000256" key="1">
    <source>
        <dbReference type="SAM" id="MobiDB-lite"/>
    </source>
</evidence>
<comment type="caution">
    <text evidence="3">The sequence shown here is derived from an EMBL/GenBank/DDBJ whole genome shotgun (WGS) entry which is preliminary data.</text>
</comment>
<evidence type="ECO:0008006" key="5">
    <source>
        <dbReference type="Google" id="ProtNLM"/>
    </source>
</evidence>
<evidence type="ECO:0000313" key="4">
    <source>
        <dbReference type="Proteomes" id="UP000192578"/>
    </source>
</evidence>
<proteinExistence type="predicted"/>
<keyword evidence="2" id="KW-0732">Signal</keyword>
<evidence type="ECO:0000256" key="2">
    <source>
        <dbReference type="SAM" id="SignalP"/>
    </source>
</evidence>
<organism evidence="3 4">
    <name type="scientific">Hypsibius exemplaris</name>
    <name type="common">Freshwater tardigrade</name>
    <dbReference type="NCBI Taxonomy" id="2072580"/>
    <lineage>
        <taxon>Eukaryota</taxon>
        <taxon>Metazoa</taxon>
        <taxon>Ecdysozoa</taxon>
        <taxon>Tardigrada</taxon>
        <taxon>Eutardigrada</taxon>
        <taxon>Parachela</taxon>
        <taxon>Hypsibioidea</taxon>
        <taxon>Hypsibiidae</taxon>
        <taxon>Hypsibius</taxon>
    </lineage>
</organism>
<dbReference type="Proteomes" id="UP000192578">
    <property type="component" value="Unassembled WGS sequence"/>
</dbReference>
<dbReference type="EMBL" id="MTYJ01000031">
    <property type="protein sequence ID" value="OQV20368.1"/>
    <property type="molecule type" value="Genomic_DNA"/>
</dbReference>
<gene>
    <name evidence="3" type="ORF">BV898_05655</name>
</gene>
<feature type="region of interest" description="Disordered" evidence="1">
    <location>
        <begin position="35"/>
        <end position="58"/>
    </location>
</feature>
<reference evidence="4" key="1">
    <citation type="submission" date="2017-01" db="EMBL/GenBank/DDBJ databases">
        <title>Comparative genomics of anhydrobiosis in the tardigrade Hypsibius dujardini.</title>
        <authorList>
            <person name="Yoshida Y."/>
            <person name="Koutsovoulos G."/>
            <person name="Laetsch D."/>
            <person name="Stevens L."/>
            <person name="Kumar S."/>
            <person name="Horikawa D."/>
            <person name="Ishino K."/>
            <person name="Komine S."/>
            <person name="Tomita M."/>
            <person name="Blaxter M."/>
            <person name="Arakawa K."/>
        </authorList>
    </citation>
    <scope>NUCLEOTIDE SEQUENCE [LARGE SCALE GENOMIC DNA]</scope>
    <source>
        <strain evidence="4">Z151</strain>
    </source>
</reference>
<protein>
    <recommendedName>
        <fullName evidence="5">Pro-corazonin</fullName>
    </recommendedName>
</protein>
<sequence>MASVLQASLLLTILFTSSASPAHAQKFQYSKGWMPGGKRGDLPPFPASNQESPGNHPQLIGPIDGVRRWGALEEPALGGDGSQDDYEEHAQIPFNPPPVFFRPRPTRGLLLLKRNNELINDDGDDYSTTNQQQVKMFRPLSKMPSEGWYFLYGFFPAPFFRSSITATSAIPNGNYFPLLQGTGRGFHRTA</sequence>
<evidence type="ECO:0000313" key="3">
    <source>
        <dbReference type="EMBL" id="OQV20368.1"/>
    </source>
</evidence>
<name>A0A1W0WYU3_HYPEX</name>
<accession>A0A1W0WYU3</accession>
<dbReference type="OrthoDB" id="10648432at2759"/>
<feature type="chain" id="PRO_5012054279" description="Pro-corazonin" evidence="2">
    <location>
        <begin position="25"/>
        <end position="190"/>
    </location>
</feature>
<keyword evidence="4" id="KW-1185">Reference proteome</keyword>